<dbReference type="EMBL" id="BMKM01000002">
    <property type="protein sequence ID" value="GGE14040.1"/>
    <property type="molecule type" value="Genomic_DNA"/>
</dbReference>
<name>A0A8H9KV04_9SPHI</name>
<accession>A0A8H9KV04</accession>
<gene>
    <name evidence="1" type="ORF">GCM10011516_09790</name>
</gene>
<dbReference type="RefSeq" id="WP_182498737.1">
    <property type="nucleotide sequence ID" value="NZ_BMKM01000002.1"/>
</dbReference>
<protein>
    <submittedName>
        <fullName evidence="1">Uncharacterized protein</fullName>
    </submittedName>
</protein>
<evidence type="ECO:0000313" key="1">
    <source>
        <dbReference type="EMBL" id="GGE14040.1"/>
    </source>
</evidence>
<dbReference type="Proteomes" id="UP000614460">
    <property type="component" value="Unassembled WGS sequence"/>
</dbReference>
<evidence type="ECO:0000313" key="2">
    <source>
        <dbReference type="Proteomes" id="UP000614460"/>
    </source>
</evidence>
<reference evidence="1" key="2">
    <citation type="submission" date="2020-09" db="EMBL/GenBank/DDBJ databases">
        <authorList>
            <person name="Sun Q."/>
            <person name="Zhou Y."/>
        </authorList>
    </citation>
    <scope>NUCLEOTIDE SEQUENCE</scope>
    <source>
        <strain evidence="1">CGMCC 1.15966</strain>
    </source>
</reference>
<dbReference type="AlphaFoldDB" id="A0A8H9KV04"/>
<sequence>MGIKEGRSAAQMARDHKQYLAEPDRLFRRIRNFDGKLVLSKAAMEYNPGQVVYRSSYKNAMRLARAETKYGLSICGQLPLCPMQQELGF</sequence>
<proteinExistence type="predicted"/>
<comment type="caution">
    <text evidence="1">The sequence shown here is derived from an EMBL/GenBank/DDBJ whole genome shotgun (WGS) entry which is preliminary data.</text>
</comment>
<organism evidence="1 2">
    <name type="scientific">Sphingobacterium cellulitidis</name>
    <dbReference type="NCBI Taxonomy" id="1768011"/>
    <lineage>
        <taxon>Bacteria</taxon>
        <taxon>Pseudomonadati</taxon>
        <taxon>Bacteroidota</taxon>
        <taxon>Sphingobacteriia</taxon>
        <taxon>Sphingobacteriales</taxon>
        <taxon>Sphingobacteriaceae</taxon>
        <taxon>Sphingobacterium</taxon>
    </lineage>
</organism>
<reference evidence="1" key="1">
    <citation type="journal article" date="2014" name="Int. J. Syst. Evol. Microbiol.">
        <title>Complete genome sequence of Corynebacterium casei LMG S-19264T (=DSM 44701T), isolated from a smear-ripened cheese.</title>
        <authorList>
            <consortium name="US DOE Joint Genome Institute (JGI-PGF)"/>
            <person name="Walter F."/>
            <person name="Albersmeier A."/>
            <person name="Kalinowski J."/>
            <person name="Ruckert C."/>
        </authorList>
    </citation>
    <scope>NUCLEOTIDE SEQUENCE</scope>
    <source>
        <strain evidence="1">CGMCC 1.15966</strain>
    </source>
</reference>
<keyword evidence="2" id="KW-1185">Reference proteome</keyword>